<evidence type="ECO:0000256" key="1">
    <source>
        <dbReference type="ARBA" id="ARBA00004141"/>
    </source>
</evidence>
<gene>
    <name evidence="8" type="ORF">GMORB2_3193</name>
</gene>
<keyword evidence="2 6" id="KW-0812">Transmembrane</keyword>
<dbReference type="InterPro" id="IPR011701">
    <property type="entry name" value="MFS"/>
</dbReference>
<evidence type="ECO:0000313" key="9">
    <source>
        <dbReference type="Proteomes" id="UP000749293"/>
    </source>
</evidence>
<dbReference type="PANTHER" id="PTHR23502">
    <property type="entry name" value="MAJOR FACILITATOR SUPERFAMILY"/>
    <property type="match status" value="1"/>
</dbReference>
<keyword evidence="3 6" id="KW-1133">Transmembrane helix</keyword>
<sequence>MTVDRDQGPAIGGAISEVENNEGPDFCMNEKRHPGDDGRQQQQTIDENTRITYVYLTFDTELPSPHYSHPPTTEPPSPEPPKLAAYNSPLTWHPSRKGIVLALGCISTFLTAYCAGSYSPPSAIMAEDLHTTHTVSLVGITTFCMGFGLAPMVLAPVSEIWGRYPVLVMAEIISVIFLVACAVMNNIVGMLISRFMVGAGVSVFSSVVGGIMADLWHKEERNTPMALFSGSVLMGTGAGPLVAAAIVDQVEDPTQAWRWCFWHQVIGNVVLLAALVLFLSETRASVLLRRKAYVLNKWYVELEKSGVYGALLRERSNDPNDAADDCSLSSSSRISTDRTVLRRIRWKVQADEERASLGAMIAASSVRPFYMLVTEPVVFFFSLWAAFAWGILYLAFAVIPYLHAADFNACMRSYVAMIAGAAVATVVSIWQEDLLSHSKWRRVSEEDDDSDESPFWKFVRRHLPADAPEARLYFTCISGLFLPAGLLGAFLVPFTSDPEDEGTALAIGIGFATWGIYAVYLASFNYLADMYHVYASSALAANSFCRNMLGGSFPVVTRYMFDSMGVRGAGGMLGGLALALTVTPYVLVAWGSKIRSRSKMAMVRLFFPLQY</sequence>
<dbReference type="EMBL" id="JAANYQ010000017">
    <property type="protein sequence ID" value="KAF4120392.1"/>
    <property type="molecule type" value="Genomic_DNA"/>
</dbReference>
<evidence type="ECO:0000256" key="3">
    <source>
        <dbReference type="ARBA" id="ARBA00022989"/>
    </source>
</evidence>
<dbReference type="Proteomes" id="UP000749293">
    <property type="component" value="Unassembled WGS sequence"/>
</dbReference>
<feature type="transmembrane region" description="Helical" evidence="6">
    <location>
        <begin position="472"/>
        <end position="492"/>
    </location>
</feature>
<feature type="transmembrane region" description="Helical" evidence="6">
    <location>
        <begin position="98"/>
        <end position="118"/>
    </location>
</feature>
<dbReference type="OrthoDB" id="6770063at2759"/>
<dbReference type="Pfam" id="PF07690">
    <property type="entry name" value="MFS_1"/>
    <property type="match status" value="1"/>
</dbReference>
<feature type="transmembrane region" description="Helical" evidence="6">
    <location>
        <begin position="225"/>
        <end position="246"/>
    </location>
</feature>
<feature type="region of interest" description="Disordered" evidence="5">
    <location>
        <begin position="1"/>
        <end position="42"/>
    </location>
</feature>
<comment type="subcellular location">
    <subcellularLocation>
        <location evidence="1">Membrane</location>
        <topology evidence="1">Multi-pass membrane protein</topology>
    </subcellularLocation>
</comment>
<dbReference type="GeneID" id="55969421"/>
<feature type="domain" description="Major facilitator superfamily (MFS) profile" evidence="7">
    <location>
        <begin position="100"/>
        <end position="611"/>
    </location>
</feature>
<keyword evidence="4 6" id="KW-0472">Membrane</keyword>
<evidence type="ECO:0000259" key="7">
    <source>
        <dbReference type="PROSITE" id="PS50850"/>
    </source>
</evidence>
<comment type="caution">
    <text evidence="8">The sequence shown here is derived from an EMBL/GenBank/DDBJ whole genome shotgun (WGS) entry which is preliminary data.</text>
</comment>
<proteinExistence type="predicted"/>
<feature type="transmembrane region" description="Helical" evidence="6">
    <location>
        <begin position="164"/>
        <end position="185"/>
    </location>
</feature>
<evidence type="ECO:0000256" key="6">
    <source>
        <dbReference type="SAM" id="Phobius"/>
    </source>
</evidence>
<organism evidence="8 9">
    <name type="scientific">Geosmithia morbida</name>
    <dbReference type="NCBI Taxonomy" id="1094350"/>
    <lineage>
        <taxon>Eukaryota</taxon>
        <taxon>Fungi</taxon>
        <taxon>Dikarya</taxon>
        <taxon>Ascomycota</taxon>
        <taxon>Pezizomycotina</taxon>
        <taxon>Sordariomycetes</taxon>
        <taxon>Hypocreomycetidae</taxon>
        <taxon>Hypocreales</taxon>
        <taxon>Bionectriaceae</taxon>
        <taxon>Geosmithia</taxon>
    </lineage>
</organism>
<accession>A0A9P5CZE5</accession>
<evidence type="ECO:0000256" key="4">
    <source>
        <dbReference type="ARBA" id="ARBA00023136"/>
    </source>
</evidence>
<dbReference type="RefSeq" id="XP_035319044.1">
    <property type="nucleotide sequence ID" value="XM_035465169.1"/>
</dbReference>
<dbReference type="PROSITE" id="PS50850">
    <property type="entry name" value="MFS"/>
    <property type="match status" value="1"/>
</dbReference>
<feature type="transmembrane region" description="Helical" evidence="6">
    <location>
        <begin position="504"/>
        <end position="527"/>
    </location>
</feature>
<dbReference type="InterPro" id="IPR036259">
    <property type="entry name" value="MFS_trans_sf"/>
</dbReference>
<evidence type="ECO:0000256" key="2">
    <source>
        <dbReference type="ARBA" id="ARBA00022692"/>
    </source>
</evidence>
<feature type="transmembrane region" description="Helical" evidence="6">
    <location>
        <begin position="261"/>
        <end position="280"/>
    </location>
</feature>
<dbReference type="SUPFAM" id="SSF103473">
    <property type="entry name" value="MFS general substrate transporter"/>
    <property type="match status" value="1"/>
</dbReference>
<protein>
    <submittedName>
        <fullName evidence="8">Major Facilitator Superfamily</fullName>
    </submittedName>
</protein>
<dbReference type="Gene3D" id="1.20.1250.20">
    <property type="entry name" value="MFS general substrate transporter like domains"/>
    <property type="match status" value="1"/>
</dbReference>
<feature type="transmembrane region" description="Helical" evidence="6">
    <location>
        <begin position="379"/>
        <end position="402"/>
    </location>
</feature>
<dbReference type="InterPro" id="IPR020846">
    <property type="entry name" value="MFS_dom"/>
</dbReference>
<evidence type="ECO:0000256" key="5">
    <source>
        <dbReference type="SAM" id="MobiDB-lite"/>
    </source>
</evidence>
<dbReference type="GO" id="GO:0022857">
    <property type="term" value="F:transmembrane transporter activity"/>
    <property type="evidence" value="ECO:0007669"/>
    <property type="project" value="InterPro"/>
</dbReference>
<keyword evidence="9" id="KW-1185">Reference proteome</keyword>
<dbReference type="PANTHER" id="PTHR23502:SF134">
    <property type="entry name" value="MAJOR FACILITATOR SUPERFAMILY (MFS) PROFILE DOMAIN-CONTAINING PROTEIN-RELATED"/>
    <property type="match status" value="1"/>
</dbReference>
<reference evidence="8" key="1">
    <citation type="submission" date="2020-03" db="EMBL/GenBank/DDBJ databases">
        <title>Site-based positive gene gene selection in Geosmithia morbida across the United States reveals a broad range of putative effectors and factors for local host and environmental adapation.</title>
        <authorList>
            <person name="Onufrak A."/>
            <person name="Murdoch R.W."/>
            <person name="Gazis R."/>
            <person name="Huff M."/>
            <person name="Staton M."/>
            <person name="Klingeman W."/>
            <person name="Hadziabdic D."/>
        </authorList>
    </citation>
    <scope>NUCLEOTIDE SEQUENCE</scope>
    <source>
        <strain evidence="8">1262</strain>
    </source>
</reference>
<feature type="compositionally biased region" description="Basic and acidic residues" evidence="5">
    <location>
        <begin position="28"/>
        <end position="39"/>
    </location>
</feature>
<feature type="transmembrane region" description="Helical" evidence="6">
    <location>
        <begin position="138"/>
        <end position="157"/>
    </location>
</feature>
<name>A0A9P5CZE5_9HYPO</name>
<feature type="transmembrane region" description="Helical" evidence="6">
    <location>
        <begin position="414"/>
        <end position="431"/>
    </location>
</feature>
<feature type="transmembrane region" description="Helical" evidence="6">
    <location>
        <begin position="191"/>
        <end position="213"/>
    </location>
</feature>
<dbReference type="GO" id="GO:0005886">
    <property type="term" value="C:plasma membrane"/>
    <property type="evidence" value="ECO:0007669"/>
    <property type="project" value="TreeGrafter"/>
</dbReference>
<evidence type="ECO:0000313" key="8">
    <source>
        <dbReference type="EMBL" id="KAF4120392.1"/>
    </source>
</evidence>
<dbReference type="AlphaFoldDB" id="A0A9P5CZE5"/>
<feature type="transmembrane region" description="Helical" evidence="6">
    <location>
        <begin position="569"/>
        <end position="590"/>
    </location>
</feature>